<dbReference type="PROSITE" id="PS50181">
    <property type="entry name" value="FBOX"/>
    <property type="match status" value="1"/>
</dbReference>
<dbReference type="InterPro" id="IPR001680">
    <property type="entry name" value="WD40_rpt"/>
</dbReference>
<feature type="repeat" description="WD" evidence="3">
    <location>
        <begin position="621"/>
        <end position="654"/>
    </location>
</feature>
<dbReference type="PROSITE" id="PS00678">
    <property type="entry name" value="WD_REPEATS_1"/>
    <property type="match status" value="6"/>
</dbReference>
<keyword evidence="2" id="KW-0677">Repeat</keyword>
<feature type="region of interest" description="Disordered" evidence="4">
    <location>
        <begin position="100"/>
        <end position="122"/>
    </location>
</feature>
<feature type="repeat" description="WD" evidence="3">
    <location>
        <begin position="436"/>
        <end position="475"/>
    </location>
</feature>
<name>A0A8J4PX68_9MYCE</name>
<dbReference type="CDD" id="cd00200">
    <property type="entry name" value="WD40"/>
    <property type="match status" value="1"/>
</dbReference>
<gene>
    <name evidence="6" type="ORF">CYY_002181</name>
</gene>
<dbReference type="PROSITE" id="PS50294">
    <property type="entry name" value="WD_REPEATS_REGION"/>
    <property type="match status" value="6"/>
</dbReference>
<dbReference type="PANTHER" id="PTHR22847:SF713">
    <property type="entry name" value="F-BOX DOMAIN-CONTAINING PROTEIN"/>
    <property type="match status" value="1"/>
</dbReference>
<feature type="repeat" description="WD" evidence="3">
    <location>
        <begin position="396"/>
        <end position="435"/>
    </location>
</feature>
<proteinExistence type="predicted"/>
<feature type="repeat" description="WD" evidence="3">
    <location>
        <begin position="316"/>
        <end position="355"/>
    </location>
</feature>
<evidence type="ECO:0000256" key="4">
    <source>
        <dbReference type="SAM" id="MobiDB-lite"/>
    </source>
</evidence>
<evidence type="ECO:0000256" key="1">
    <source>
        <dbReference type="ARBA" id="ARBA00022574"/>
    </source>
</evidence>
<evidence type="ECO:0000259" key="5">
    <source>
        <dbReference type="PROSITE" id="PS50181"/>
    </source>
</evidence>
<protein>
    <recommendedName>
        <fullName evidence="5">F-box domain-containing protein</fullName>
    </recommendedName>
</protein>
<dbReference type="Pfam" id="PF12937">
    <property type="entry name" value="F-box-like"/>
    <property type="match status" value="1"/>
</dbReference>
<dbReference type="EMBL" id="AJWJ01000058">
    <property type="protein sequence ID" value="KAF2076503.1"/>
    <property type="molecule type" value="Genomic_DNA"/>
</dbReference>
<accession>A0A8J4PX68</accession>
<dbReference type="OrthoDB" id="19711at2759"/>
<dbReference type="SUPFAM" id="SSF81383">
    <property type="entry name" value="F-box domain"/>
    <property type="match status" value="1"/>
</dbReference>
<dbReference type="CDD" id="cd09917">
    <property type="entry name" value="F-box_SF"/>
    <property type="match status" value="1"/>
</dbReference>
<dbReference type="GO" id="GO:1990234">
    <property type="term" value="C:transferase complex"/>
    <property type="evidence" value="ECO:0007669"/>
    <property type="project" value="UniProtKB-ARBA"/>
</dbReference>
<dbReference type="InterPro" id="IPR020472">
    <property type="entry name" value="WD40_PAC1"/>
</dbReference>
<dbReference type="Proteomes" id="UP000695562">
    <property type="component" value="Unassembled WGS sequence"/>
</dbReference>
<evidence type="ECO:0000313" key="7">
    <source>
        <dbReference type="Proteomes" id="UP000695562"/>
    </source>
</evidence>
<organism evidence="6 7">
    <name type="scientific">Polysphondylium violaceum</name>
    <dbReference type="NCBI Taxonomy" id="133409"/>
    <lineage>
        <taxon>Eukaryota</taxon>
        <taxon>Amoebozoa</taxon>
        <taxon>Evosea</taxon>
        <taxon>Eumycetozoa</taxon>
        <taxon>Dictyostelia</taxon>
        <taxon>Dictyosteliales</taxon>
        <taxon>Dictyosteliaceae</taxon>
        <taxon>Polysphondylium</taxon>
    </lineage>
</organism>
<keyword evidence="1 3" id="KW-0853">WD repeat</keyword>
<dbReference type="Pfam" id="PF00400">
    <property type="entry name" value="WD40"/>
    <property type="match status" value="6"/>
</dbReference>
<feature type="domain" description="F-box" evidence="5">
    <location>
        <begin position="187"/>
        <end position="234"/>
    </location>
</feature>
<dbReference type="PANTHER" id="PTHR22847">
    <property type="entry name" value="WD40 REPEAT PROTEIN"/>
    <property type="match status" value="1"/>
</dbReference>
<evidence type="ECO:0000256" key="3">
    <source>
        <dbReference type="PROSITE-ProRule" id="PRU00221"/>
    </source>
</evidence>
<dbReference type="PRINTS" id="PR00320">
    <property type="entry name" value="GPROTEINBRPT"/>
</dbReference>
<dbReference type="SMART" id="SM00320">
    <property type="entry name" value="WD40"/>
    <property type="match status" value="8"/>
</dbReference>
<dbReference type="InterPro" id="IPR001810">
    <property type="entry name" value="F-box_dom"/>
</dbReference>
<feature type="repeat" description="WD" evidence="3">
    <location>
        <begin position="356"/>
        <end position="395"/>
    </location>
</feature>
<sequence length="654" mass="74614">MLTDSFSFPSFFQWTKENGSMKNINNSSINKGTDDRVDKPQEKKLKSLNNSNSSNNSNNNMLSCQTACEVQIVPMAMDNDCRFLDYNIIDQSDLDLNNSFDDDDGMDYQTSSSTSTTTTTNTTTSISPFSLITYPLSLLKSIAKNNNNSSKKEEEDQQLIEQQLYQYQQYQQHQQQNQQVESIKKKINSFEELPLEIIVHIFSFLDYKDLNTRVSLVNKNIKEISEVYTIWKYLYYSEFRLAKGNKKKKLFHLDINSIYNNITPTAATSKLNNSNVVTESIGNNTTEIFKDYKQLYKKRFIVEKNWRRGICSVQTLYGHQDGVWGVQFHGDMLVSGCEDGVMKVWDINEGECLNTLIGHQDVVNSFHFEGDRIISGSDDSTLKMWNAHTGQCVNTFRGHQGSVWMLEFKDNCLVSGGDDKMVRVWDTNTGQLIQNLEGHSGRIYYVQMGNNLVVSGAQDRSCRVWDLRSSECVHSMTSNSPVHCLQINGDLWDGGDWAVASGHNNGSISIWNLRTGSLQAMLSNPLCCPVWHIQFRKNNIFTSSCNDLHSWNLGKALEPVNHSLDPTPTQHQLTSSKVFKGHTKSIKHFQVKDNRLVSGGLDNKIKVWDLDKPGNNYLYTLVGHTKSVDWLEFKKDKLISCSADHTIRIWDFYS</sequence>
<dbReference type="PROSITE" id="PS50082">
    <property type="entry name" value="WD_REPEATS_2"/>
    <property type="match status" value="6"/>
</dbReference>
<dbReference type="Gene3D" id="2.130.10.10">
    <property type="entry name" value="YVTN repeat-like/Quinoprotein amine dehydrogenase"/>
    <property type="match status" value="2"/>
</dbReference>
<dbReference type="AlphaFoldDB" id="A0A8J4PX68"/>
<dbReference type="SUPFAM" id="SSF50978">
    <property type="entry name" value="WD40 repeat-like"/>
    <property type="match status" value="2"/>
</dbReference>
<dbReference type="InterPro" id="IPR015943">
    <property type="entry name" value="WD40/YVTN_repeat-like_dom_sf"/>
</dbReference>
<feature type="compositionally biased region" description="Low complexity" evidence="4">
    <location>
        <begin position="110"/>
        <end position="122"/>
    </location>
</feature>
<dbReference type="InterPro" id="IPR019775">
    <property type="entry name" value="WD40_repeat_CS"/>
</dbReference>
<feature type="repeat" description="WD" evidence="3">
    <location>
        <begin position="579"/>
        <end position="611"/>
    </location>
</feature>
<dbReference type="Gene3D" id="1.20.1280.50">
    <property type="match status" value="1"/>
</dbReference>
<keyword evidence="7" id="KW-1185">Reference proteome</keyword>
<dbReference type="InterPro" id="IPR036047">
    <property type="entry name" value="F-box-like_dom_sf"/>
</dbReference>
<evidence type="ECO:0000256" key="2">
    <source>
        <dbReference type="ARBA" id="ARBA00022737"/>
    </source>
</evidence>
<reference evidence="6" key="1">
    <citation type="submission" date="2020-01" db="EMBL/GenBank/DDBJ databases">
        <title>Development of genomics and gene disruption for Polysphondylium violaceum indicates a role for the polyketide synthase stlB in stalk morphogenesis.</title>
        <authorList>
            <person name="Narita B."/>
            <person name="Kawabe Y."/>
            <person name="Kin K."/>
            <person name="Saito T."/>
            <person name="Gibbs R."/>
            <person name="Kuspa A."/>
            <person name="Muzny D."/>
            <person name="Queller D."/>
            <person name="Richards S."/>
            <person name="Strassman J."/>
            <person name="Sucgang R."/>
            <person name="Worley K."/>
            <person name="Schaap P."/>
        </authorList>
    </citation>
    <scope>NUCLEOTIDE SEQUENCE</scope>
    <source>
        <strain evidence="6">QSvi11</strain>
    </source>
</reference>
<evidence type="ECO:0000313" key="6">
    <source>
        <dbReference type="EMBL" id="KAF2076503.1"/>
    </source>
</evidence>
<comment type="caution">
    <text evidence="6">The sequence shown here is derived from an EMBL/GenBank/DDBJ whole genome shotgun (WGS) entry which is preliminary data.</text>
</comment>
<dbReference type="InterPro" id="IPR036322">
    <property type="entry name" value="WD40_repeat_dom_sf"/>
</dbReference>